<reference evidence="2" key="1">
    <citation type="submission" date="2019-11" db="EMBL/GenBank/DDBJ databases">
        <title>Lipid analysis of CO2-rich subsurface aquifers suggests an autotrophy-based deep biosphere with lysolipids enriched in CPR bacteria.</title>
        <authorList>
            <person name="Probst A.J."/>
            <person name="Elling F.J."/>
            <person name="Castelle C.J."/>
            <person name="Zhu Q."/>
            <person name="Elvert M."/>
            <person name="Birarda G."/>
            <person name="Holman H.-Y."/>
            <person name="Lane K.R."/>
            <person name="Ladd B."/>
            <person name="Ryan M.C."/>
            <person name="Woyke T."/>
            <person name="Hinrichs K.-U."/>
            <person name="Banfield J.F."/>
        </authorList>
    </citation>
    <scope>NUCLEOTIDE SEQUENCE</scope>
    <source>
        <strain evidence="2">CG_2015-01_33_1645</strain>
    </source>
</reference>
<feature type="region of interest" description="Disordered" evidence="1">
    <location>
        <begin position="171"/>
        <end position="193"/>
    </location>
</feature>
<feature type="non-terminal residue" evidence="2">
    <location>
        <position position="1"/>
    </location>
</feature>
<dbReference type="Pfam" id="PF04919">
    <property type="entry name" value="DUF655"/>
    <property type="match status" value="1"/>
</dbReference>
<dbReference type="AlphaFoldDB" id="A0A8J8CHV9"/>
<evidence type="ECO:0000313" key="2">
    <source>
        <dbReference type="EMBL" id="NCN65102.1"/>
    </source>
</evidence>
<dbReference type="PANTHER" id="PTHR40734">
    <property type="entry name" value="TRNA-SPECIFIC ADENOSINE DEAMINASE-RELATED"/>
    <property type="match status" value="1"/>
</dbReference>
<dbReference type="EMBL" id="JAACVF010000085">
    <property type="protein sequence ID" value="NCN65102.1"/>
    <property type="molecule type" value="Genomic_DNA"/>
</dbReference>
<sequence>DNAPFKIMPAVQAVGEEYWTLLEVAPKDNVKLEVKERAYIGDEKRDKVDHIIKRIIYNDLSNSAKNVLVEVISGIVMDREKYFIQFMNTIGPLNVRMHSLETFPGIGKKLTSEIINERNIKPFDDFKDLKKRVKNVGDVPTHLAEKIVEELKGESTHYFFIDLKNMDRVAGERTGTERSRREEYDNRPIYRRR</sequence>
<dbReference type="SUPFAM" id="SSF160975">
    <property type="entry name" value="AF1531-like"/>
    <property type="match status" value="1"/>
</dbReference>
<dbReference type="PANTHER" id="PTHR40734:SF1">
    <property type="entry name" value="DNA-BINDING PROTEIN"/>
    <property type="match status" value="1"/>
</dbReference>
<dbReference type="Gene3D" id="1.10.150.280">
    <property type="entry name" value="AF1531-like domain"/>
    <property type="match status" value="1"/>
</dbReference>
<organism evidence="2 3">
    <name type="scientific">Candidatus Altarchaeum hamiconexum</name>
    <dbReference type="NCBI Taxonomy" id="1803513"/>
    <lineage>
        <taxon>Archaea</taxon>
        <taxon>Candidatus Altarchaeota</taxon>
        <taxon>Candidatus Altiarchaeia</taxon>
        <taxon>Candidatus Altarchaeales</taxon>
        <taxon>Candidatus Altarchaeaceae</taxon>
        <taxon>Candidatus Altarchaeum</taxon>
    </lineage>
</organism>
<accession>A0A8J8CHV9</accession>
<gene>
    <name evidence="2" type="ORF">GW910_03380</name>
</gene>
<comment type="caution">
    <text evidence="2">The sequence shown here is derived from an EMBL/GenBank/DDBJ whole genome shotgun (WGS) entry which is preliminary data.</text>
</comment>
<evidence type="ECO:0000313" key="3">
    <source>
        <dbReference type="Proteomes" id="UP000768163"/>
    </source>
</evidence>
<proteinExistence type="predicted"/>
<evidence type="ECO:0000256" key="1">
    <source>
        <dbReference type="SAM" id="MobiDB-lite"/>
    </source>
</evidence>
<protein>
    <submittedName>
        <fullName evidence="2">DUF655 domain-containing protein</fullName>
    </submittedName>
</protein>
<dbReference type="InterPro" id="IPR007003">
    <property type="entry name" value="DUF655"/>
</dbReference>
<dbReference type="Proteomes" id="UP000768163">
    <property type="component" value="Unassembled WGS sequence"/>
</dbReference>
<name>A0A8J8CHV9_9ARCH</name>